<feature type="chain" id="PRO_5021241637" description="TIGR02001 family outer membrane protein" evidence="1">
    <location>
        <begin position="29"/>
        <end position="234"/>
    </location>
</feature>
<evidence type="ECO:0008006" key="4">
    <source>
        <dbReference type="Google" id="ProtNLM"/>
    </source>
</evidence>
<reference evidence="2 3" key="1">
    <citation type="submission" date="2019-03" db="EMBL/GenBank/DDBJ databases">
        <title>Draft genome of Gammaproteobacteria bacterium LSUCC0057, a member of the SAR92 clade.</title>
        <authorList>
            <person name="Lanclos V.C."/>
            <person name="Doiron C."/>
            <person name="Henson M.W."/>
            <person name="Thrash J.C."/>
        </authorList>
    </citation>
    <scope>NUCLEOTIDE SEQUENCE [LARGE SCALE GENOMIC DNA]</scope>
    <source>
        <strain evidence="2 3">LSUCC0057</strain>
    </source>
</reference>
<dbReference type="Proteomes" id="UP000298133">
    <property type="component" value="Unassembled WGS sequence"/>
</dbReference>
<evidence type="ECO:0000313" key="2">
    <source>
        <dbReference type="EMBL" id="TFH68533.1"/>
    </source>
</evidence>
<name>A0A4Y8UMM5_9GAMM</name>
<evidence type="ECO:0000256" key="1">
    <source>
        <dbReference type="SAM" id="SignalP"/>
    </source>
</evidence>
<gene>
    <name evidence="2" type="ORF">E3W66_00815</name>
</gene>
<keyword evidence="1" id="KW-0732">Signal</keyword>
<comment type="caution">
    <text evidence="2">The sequence shown here is derived from an EMBL/GenBank/DDBJ whole genome shotgun (WGS) entry which is preliminary data.</text>
</comment>
<dbReference type="AlphaFoldDB" id="A0A4Y8UMM5"/>
<dbReference type="NCBIfam" id="TIGR02001">
    <property type="entry name" value="gcw_chp"/>
    <property type="match status" value="1"/>
</dbReference>
<keyword evidence="3" id="KW-1185">Reference proteome</keyword>
<protein>
    <recommendedName>
        <fullName evidence="4">TIGR02001 family outer membrane protein</fullName>
    </recommendedName>
</protein>
<accession>A0A4Y8UMM5</accession>
<dbReference type="OrthoDB" id="9793561at2"/>
<dbReference type="InterPro" id="IPR010239">
    <property type="entry name" value="CHP02001"/>
</dbReference>
<dbReference type="Pfam" id="PF09694">
    <property type="entry name" value="Gcw_chp"/>
    <property type="match status" value="1"/>
</dbReference>
<feature type="signal peptide" evidence="1">
    <location>
        <begin position="1"/>
        <end position="28"/>
    </location>
</feature>
<dbReference type="EMBL" id="SPIA01000001">
    <property type="protein sequence ID" value="TFH68533.1"/>
    <property type="molecule type" value="Genomic_DNA"/>
</dbReference>
<sequence length="234" mass="24976">MKKSTLAIAIGSLTLGVMTMGAASSALAAEVSGNVALSTDYKFRGISQSDGEALSGGFDVAFDNGFYIGTWGSSIEDWGNGLELDYYAGYSGAFNESVSFDLGLLAYTYPNEDSGDLDYNEIYGSVGFADFTVGFAYSDDYFAGTGDFTYLYVDYSYALNDSYSLDLHLADNSIDDNEAFGTPDYLDYSIGVSTSFEGLDISVSYIDTDLSDEDCFGGDDLCEGSVVLTLSKSL</sequence>
<evidence type="ECO:0000313" key="3">
    <source>
        <dbReference type="Proteomes" id="UP000298133"/>
    </source>
</evidence>
<proteinExistence type="predicted"/>
<organism evidence="2 3">
    <name type="scientific">Gammaproteobacteria bacterium LSUCC0057</name>
    <dbReference type="NCBI Taxonomy" id="2559237"/>
    <lineage>
        <taxon>Bacteria</taxon>
        <taxon>Pseudomonadati</taxon>
        <taxon>Pseudomonadota</taxon>
        <taxon>Gammaproteobacteria</taxon>
        <taxon>Cellvibrionales</taxon>
        <taxon>Porticoccaceae</taxon>
        <taxon>SAR92 clade</taxon>
    </lineage>
</organism>